<sequence length="77" mass="8748">MGNYISYTKNEVIYSVGLIAVWLLIRPFFVRMSEQAQAKDKARLEAEADAFDAMRQNTNQSETGDSSTNRASRKKLD</sequence>
<keyword evidence="2" id="KW-0472">Membrane</keyword>
<dbReference type="OrthoDB" id="2419619at2759"/>
<keyword evidence="2" id="KW-0812">Transmembrane</keyword>
<dbReference type="AlphaFoldDB" id="A0A9P6Q7Y2"/>
<keyword evidence="2" id="KW-1133">Transmembrane helix</keyword>
<dbReference type="Proteomes" id="UP000726737">
    <property type="component" value="Unassembled WGS sequence"/>
</dbReference>
<gene>
    <name evidence="3" type="ORF">BG011_001129</name>
</gene>
<comment type="caution">
    <text evidence="3">The sequence shown here is derived from an EMBL/GenBank/DDBJ whole genome shotgun (WGS) entry which is preliminary data.</text>
</comment>
<evidence type="ECO:0000256" key="2">
    <source>
        <dbReference type="SAM" id="Phobius"/>
    </source>
</evidence>
<protein>
    <submittedName>
        <fullName evidence="3">Uncharacterized protein</fullName>
    </submittedName>
</protein>
<name>A0A9P6Q7Y2_9FUNG</name>
<feature type="transmembrane region" description="Helical" evidence="2">
    <location>
        <begin position="12"/>
        <end position="29"/>
    </location>
</feature>
<proteinExistence type="predicted"/>
<evidence type="ECO:0000256" key="1">
    <source>
        <dbReference type="SAM" id="MobiDB-lite"/>
    </source>
</evidence>
<feature type="compositionally biased region" description="Polar residues" evidence="1">
    <location>
        <begin position="55"/>
        <end position="70"/>
    </location>
</feature>
<organism evidence="3 4">
    <name type="scientific">Mortierella polycephala</name>
    <dbReference type="NCBI Taxonomy" id="41804"/>
    <lineage>
        <taxon>Eukaryota</taxon>
        <taxon>Fungi</taxon>
        <taxon>Fungi incertae sedis</taxon>
        <taxon>Mucoromycota</taxon>
        <taxon>Mortierellomycotina</taxon>
        <taxon>Mortierellomycetes</taxon>
        <taxon>Mortierellales</taxon>
        <taxon>Mortierellaceae</taxon>
        <taxon>Mortierella</taxon>
    </lineage>
</organism>
<accession>A0A9P6Q7Y2</accession>
<reference evidence="3" key="1">
    <citation type="journal article" date="2020" name="Fungal Divers.">
        <title>Resolving the Mortierellaceae phylogeny through synthesis of multi-gene phylogenetics and phylogenomics.</title>
        <authorList>
            <person name="Vandepol N."/>
            <person name="Liber J."/>
            <person name="Desiro A."/>
            <person name="Na H."/>
            <person name="Kennedy M."/>
            <person name="Barry K."/>
            <person name="Grigoriev I.V."/>
            <person name="Miller A.N."/>
            <person name="O'Donnell K."/>
            <person name="Stajich J.E."/>
            <person name="Bonito G."/>
        </authorList>
    </citation>
    <scope>NUCLEOTIDE SEQUENCE</scope>
    <source>
        <strain evidence="3">KOD948</strain>
    </source>
</reference>
<evidence type="ECO:0000313" key="4">
    <source>
        <dbReference type="Proteomes" id="UP000726737"/>
    </source>
</evidence>
<evidence type="ECO:0000313" key="3">
    <source>
        <dbReference type="EMBL" id="KAG0261303.1"/>
    </source>
</evidence>
<feature type="region of interest" description="Disordered" evidence="1">
    <location>
        <begin position="49"/>
        <end position="77"/>
    </location>
</feature>
<keyword evidence="4" id="KW-1185">Reference proteome</keyword>
<dbReference type="EMBL" id="JAAAJA010000128">
    <property type="protein sequence ID" value="KAG0261303.1"/>
    <property type="molecule type" value="Genomic_DNA"/>
</dbReference>